<accession>A0ACC2H226</accession>
<evidence type="ECO:0000313" key="2">
    <source>
        <dbReference type="Proteomes" id="UP001157502"/>
    </source>
</evidence>
<evidence type="ECO:0000313" key="1">
    <source>
        <dbReference type="EMBL" id="KAJ8009710.1"/>
    </source>
</evidence>
<keyword evidence="2" id="KW-1185">Reference proteome</keyword>
<name>A0ACC2H226_DALPE</name>
<gene>
    <name evidence="1" type="ORF">DPEC_G00094370</name>
</gene>
<comment type="caution">
    <text evidence="1">The sequence shown here is derived from an EMBL/GenBank/DDBJ whole genome shotgun (WGS) entry which is preliminary data.</text>
</comment>
<protein>
    <submittedName>
        <fullName evidence="1">Uncharacterized protein</fullName>
    </submittedName>
</protein>
<sequence>MAVTPGSVSTPASCPPRRISDGVCLGTTFSDTHAVSAGTAGSTFLSSPFPDEDRVEERIDSRVVRQRQHSLKAEGGGALKFPSPLATRKAGESGQSGLMHSLRLHGQSALSEITRPVSGVDRVITGSTPIAGVPHLSMGDSSSAHHTTSSGFSRAELAGGSSDVTAGLGFHRPPSLLSEVSPSFSSSTVEKSVIANPFRGSLPMGCTSATDGQVSGGESENRLQYFSSKLSPTSRTPALRALLGVASELFPVYVARSNNKERLYGTVSLRSTPLLGSGGDGDKIRGESDSPAVGNSESQREGRYRHCPTGPEREGVLLSLFPGPKEDRGNEADIGFTHSEQMCSQAALSYAHEMAMSHTSQLVELFTQLGLAVNWKKSAPWPSQKVTYLGLFLDTGIMRARLSDGRTESILSALRLCRPPCRRRVQEIMSLLGLMSAAHAVVTLGLLHMRALQRWFARQRVDPVRHRRRMLIIPYTLAGDLDYWRNPAVLERGVPLGRVSAMTQVFTDASLTGWGGVCQGQAVGGVWPRSQRHINLLELETVQLVLTHFAPRLRGRDVLIRSDNRATVAYINRQGGVRSPVLHEAATRLWLWAHRHLRSLSAVHVPGRQNVGADLMSRGGPRDNDWRLNPDIVSLIWERFGEARADLFAARENAQCRLWFSLRAQDGPPLGTDAFAHHSWPKGLLYAFPPLSCLARLLARVKADHLTVIVVAPDLPGALWYPEMIQLLAAEPWRLPPRGDALSQALGTIERGPVISGPLKVWLLRGTD</sequence>
<dbReference type="Proteomes" id="UP001157502">
    <property type="component" value="Chromosome 7"/>
</dbReference>
<proteinExistence type="predicted"/>
<dbReference type="EMBL" id="CM055734">
    <property type="protein sequence ID" value="KAJ8009710.1"/>
    <property type="molecule type" value="Genomic_DNA"/>
</dbReference>
<reference evidence="1" key="1">
    <citation type="submission" date="2021-05" db="EMBL/GenBank/DDBJ databases">
        <authorList>
            <person name="Pan Q."/>
            <person name="Jouanno E."/>
            <person name="Zahm M."/>
            <person name="Klopp C."/>
            <person name="Cabau C."/>
            <person name="Louis A."/>
            <person name="Berthelot C."/>
            <person name="Parey E."/>
            <person name="Roest Crollius H."/>
            <person name="Montfort J."/>
            <person name="Robinson-Rechavi M."/>
            <person name="Bouchez O."/>
            <person name="Lampietro C."/>
            <person name="Lopez Roques C."/>
            <person name="Donnadieu C."/>
            <person name="Postlethwait J."/>
            <person name="Bobe J."/>
            <person name="Dillon D."/>
            <person name="Chandos A."/>
            <person name="von Hippel F."/>
            <person name="Guiguen Y."/>
        </authorList>
    </citation>
    <scope>NUCLEOTIDE SEQUENCE</scope>
    <source>
        <strain evidence="1">YG-Jan2019</strain>
    </source>
</reference>
<organism evidence="1 2">
    <name type="scientific">Dallia pectoralis</name>
    <name type="common">Alaska blackfish</name>
    <dbReference type="NCBI Taxonomy" id="75939"/>
    <lineage>
        <taxon>Eukaryota</taxon>
        <taxon>Metazoa</taxon>
        <taxon>Chordata</taxon>
        <taxon>Craniata</taxon>
        <taxon>Vertebrata</taxon>
        <taxon>Euteleostomi</taxon>
        <taxon>Actinopterygii</taxon>
        <taxon>Neopterygii</taxon>
        <taxon>Teleostei</taxon>
        <taxon>Protacanthopterygii</taxon>
        <taxon>Esociformes</taxon>
        <taxon>Umbridae</taxon>
        <taxon>Dallia</taxon>
    </lineage>
</organism>